<keyword evidence="4 9" id="KW-0812">Transmembrane</keyword>
<comment type="similarity">
    <text evidence="2">Belongs to the major facilitator superfamily. Sugar transporter (TC 2.A.1.1) family.</text>
</comment>
<feature type="transmembrane region" description="Helical" evidence="9">
    <location>
        <begin position="452"/>
        <end position="471"/>
    </location>
</feature>
<feature type="transmembrane region" description="Helical" evidence="9">
    <location>
        <begin position="686"/>
        <end position="712"/>
    </location>
</feature>
<dbReference type="GO" id="GO:0016020">
    <property type="term" value="C:membrane"/>
    <property type="evidence" value="ECO:0007669"/>
    <property type="project" value="UniProtKB-SubCell"/>
</dbReference>
<evidence type="ECO:0000256" key="3">
    <source>
        <dbReference type="ARBA" id="ARBA00022448"/>
    </source>
</evidence>
<feature type="transmembrane region" description="Helical" evidence="9">
    <location>
        <begin position="362"/>
        <end position="382"/>
    </location>
</feature>
<dbReference type="InterPro" id="IPR001040">
    <property type="entry name" value="TIF_eIF_4E"/>
</dbReference>
<evidence type="ECO:0000256" key="6">
    <source>
        <dbReference type="ARBA" id="ARBA00023136"/>
    </source>
</evidence>
<dbReference type="SUPFAM" id="SSF103473">
    <property type="entry name" value="MFS general substrate transporter"/>
    <property type="match status" value="1"/>
</dbReference>
<keyword evidence="11" id="KW-0762">Sugar transport</keyword>
<dbReference type="PROSITE" id="PS00216">
    <property type="entry name" value="SUGAR_TRANSPORT_1"/>
    <property type="match status" value="1"/>
</dbReference>
<dbReference type="InterPro" id="IPR005829">
    <property type="entry name" value="Sugar_transporter_CS"/>
</dbReference>
<dbReference type="PROSITE" id="PS00217">
    <property type="entry name" value="SUGAR_TRANSPORT_2"/>
    <property type="match status" value="1"/>
</dbReference>
<evidence type="ECO:0000313" key="11">
    <source>
        <dbReference type="EMBL" id="EJT49146.1"/>
    </source>
</evidence>
<comment type="caution">
    <text evidence="11">The sequence shown here is derived from an EMBL/GenBank/DDBJ whole genome shotgun (WGS) entry which is preliminary data.</text>
</comment>
<dbReference type="NCBIfam" id="TIGR00879">
    <property type="entry name" value="SP"/>
    <property type="match status" value="1"/>
</dbReference>
<name>J5T4N3_TRIAS</name>
<dbReference type="Gene3D" id="3.30.760.10">
    <property type="entry name" value="RNA Cap, Translation Initiation Factor Eif4e"/>
    <property type="match status" value="1"/>
</dbReference>
<dbReference type="GO" id="GO:0003743">
    <property type="term" value="F:translation initiation factor activity"/>
    <property type="evidence" value="ECO:0007669"/>
    <property type="project" value="InterPro"/>
</dbReference>
<evidence type="ECO:0000256" key="5">
    <source>
        <dbReference type="ARBA" id="ARBA00022989"/>
    </source>
</evidence>
<dbReference type="GO" id="GO:0003723">
    <property type="term" value="F:RNA binding"/>
    <property type="evidence" value="ECO:0007669"/>
    <property type="project" value="InterPro"/>
</dbReference>
<protein>
    <submittedName>
        <fullName evidence="11">High-affinity glucose transporter of the major facilitator superfamily, Hxt2p</fullName>
    </submittedName>
</protein>
<feature type="transmembrane region" description="Helical" evidence="9">
    <location>
        <begin position="756"/>
        <end position="775"/>
    </location>
</feature>
<dbReference type="PROSITE" id="PS50850">
    <property type="entry name" value="MFS"/>
    <property type="match status" value="1"/>
</dbReference>
<feature type="transmembrane region" description="Helical" evidence="9">
    <location>
        <begin position="421"/>
        <end position="440"/>
    </location>
</feature>
<keyword evidence="6 9" id="KW-0472">Membrane</keyword>
<feature type="compositionally biased region" description="Basic and acidic residues" evidence="8">
    <location>
        <begin position="243"/>
        <end position="267"/>
    </location>
</feature>
<dbReference type="HOGENOM" id="CLU_340156_0_0_1"/>
<dbReference type="Proteomes" id="UP000002748">
    <property type="component" value="Unassembled WGS sequence"/>
</dbReference>
<dbReference type="OrthoDB" id="508119at2759"/>
<evidence type="ECO:0000256" key="8">
    <source>
        <dbReference type="SAM" id="MobiDB-lite"/>
    </source>
</evidence>
<evidence type="ECO:0000256" key="4">
    <source>
        <dbReference type="ARBA" id="ARBA00022692"/>
    </source>
</evidence>
<feature type="domain" description="Major facilitator superfamily (MFS) profile" evidence="10">
    <location>
        <begin position="315"/>
        <end position="779"/>
    </location>
</feature>
<gene>
    <name evidence="11" type="ORF">A1Q1_01795</name>
</gene>
<evidence type="ECO:0000256" key="1">
    <source>
        <dbReference type="ARBA" id="ARBA00004141"/>
    </source>
</evidence>
<dbReference type="GeneID" id="25985309"/>
<feature type="transmembrane region" description="Helical" evidence="9">
    <location>
        <begin position="619"/>
        <end position="637"/>
    </location>
</feature>
<dbReference type="InterPro" id="IPR023398">
    <property type="entry name" value="TIF_eIF4e-like"/>
</dbReference>
<dbReference type="AlphaFoldDB" id="J5T4N3"/>
<feature type="region of interest" description="Disordered" evidence="8">
    <location>
        <begin position="1"/>
        <end position="49"/>
    </location>
</feature>
<comment type="subcellular location">
    <subcellularLocation>
        <location evidence="1">Membrane</location>
        <topology evidence="1">Multi-pass membrane protein</topology>
    </subcellularLocation>
</comment>
<dbReference type="Gene3D" id="1.20.1250.20">
    <property type="entry name" value="MFS general substrate transporter like domains"/>
    <property type="match status" value="2"/>
</dbReference>
<evidence type="ECO:0000259" key="10">
    <source>
        <dbReference type="PROSITE" id="PS50850"/>
    </source>
</evidence>
<dbReference type="RefSeq" id="XP_014180309.1">
    <property type="nucleotide sequence ID" value="XM_014324834.1"/>
</dbReference>
<dbReference type="Pfam" id="PF01652">
    <property type="entry name" value="IF4E"/>
    <property type="match status" value="1"/>
</dbReference>
<dbReference type="PANTHER" id="PTHR48022">
    <property type="entry name" value="PLASTIDIC GLUCOSE TRANSPORTER 4"/>
    <property type="match status" value="1"/>
</dbReference>
<reference evidence="11 12" key="1">
    <citation type="journal article" date="2012" name="Eukaryot. Cell">
        <title>Draft genome sequence of CBS 2479, the standard type strain of Trichosporon asahii.</title>
        <authorList>
            <person name="Yang R.Y."/>
            <person name="Li H.T."/>
            <person name="Zhu H."/>
            <person name="Zhou G.P."/>
            <person name="Wang M."/>
            <person name="Wang L."/>
        </authorList>
    </citation>
    <scope>NUCLEOTIDE SEQUENCE [LARGE SCALE GENOMIC DNA]</scope>
    <source>
        <strain evidence="12">ATCC 90039 / CBS 2479 / JCM 2466 / KCTC 7840 / NCYC 2677 / UAMH 7654</strain>
    </source>
</reference>
<dbReference type="PRINTS" id="PR00171">
    <property type="entry name" value="SUGRTRNSPORT"/>
</dbReference>
<dbReference type="InterPro" id="IPR050360">
    <property type="entry name" value="MFS_Sugar_Transporters"/>
</dbReference>
<feature type="region of interest" description="Disordered" evidence="8">
    <location>
        <begin position="203"/>
        <end position="287"/>
    </location>
</feature>
<feature type="transmembrane region" description="Helical" evidence="9">
    <location>
        <begin position="312"/>
        <end position="342"/>
    </location>
</feature>
<dbReference type="GO" id="GO:0005351">
    <property type="term" value="F:carbohydrate:proton symporter activity"/>
    <property type="evidence" value="ECO:0007669"/>
    <property type="project" value="TreeGrafter"/>
</dbReference>
<sequence length="835" mass="92427">MSQQAPATRRTVSLTGSSRLSLSVGNKPSPVSPATAAGRHPLRQDYVHRPPGTKVDYEKEIHKVATFGSIESFLHLYAHITSPAELAPVTDILCFASRIQRPGIWEEMVKLLHPITPALYESLLFSLIGDQFDESDNVVGCVLSVRQTEDIMSVWVEEEGEAVRSGALREKILSLLGLPSTTICEYRSNKALLDAASSLKDKLAEGHDGHSHHHGHHNNHSHHHGQGGQGFHHQHQRHRHDRYNRENRDNYRDNRPREEGERVERRTGGWGNGFRREQSALTISEDAKRDEAINSSVVPAKRKGGIMKNSRAYMMALIGFMGIFLFGYDTGLGGGVLGLISFQRDFGLQKPDGKPVDNLATLQGNIVSILQGGAFFGAIFAAPIENGIGRKRCLMIGCLVFICGGVIQTACFKSLNQFYVGRLLAGIGVGIMSSACPTYASEIAPKEIRGRITGLFQIVVVVGVAFSFWISYGVSYMDPDKKGAMQWRVPIGFQLVPVGIMMILLPFLKESPRWLAVKHRDEKALANLAWIRKTSVDDPDTKLEFAEIQAAIEEEEATKDGRSFFHEIIAKGNPKRFIIAFVMFTLQQWSGQNSISYYAPIIFKSIGITGTHTSLLTSGIYGLVKIVATAAFIFFGVERFGRKKPLLIGIALMSMFLWIVGAVLNTHPPADTSKLPEGTPIPVTSASIAMAVMIYLYVIPYCFSVGPLPWVICSEIFSNRTRHYGLTTAASSQWLWNFAVSMSTPHMAKALKNGGMFFFFATINIISFILAWIYLPETKGISLEGMDIIFGATTAEQREADLHARARALHVEDDKDIAEVSYHEVDEKKSRDSMV</sequence>
<dbReference type="FunFam" id="1.20.1250.20:FF:000026">
    <property type="entry name" value="MFS quinate transporter QutD"/>
    <property type="match status" value="1"/>
</dbReference>
<dbReference type="EMBL" id="ALBS01000178">
    <property type="protein sequence ID" value="EJT49146.1"/>
    <property type="molecule type" value="Genomic_DNA"/>
</dbReference>
<evidence type="ECO:0000256" key="9">
    <source>
        <dbReference type="SAM" id="Phobius"/>
    </source>
</evidence>
<feature type="compositionally biased region" description="Basic residues" evidence="8">
    <location>
        <begin position="210"/>
        <end position="225"/>
    </location>
</feature>
<dbReference type="InterPro" id="IPR020846">
    <property type="entry name" value="MFS_dom"/>
</dbReference>
<organism evidence="11 12">
    <name type="scientific">Trichosporon asahii var. asahii (strain ATCC 90039 / CBS 2479 / JCM 2466 / KCTC 7840 / NBRC 103889/ NCYC 2677 / UAMH 7654)</name>
    <name type="common">Yeast</name>
    <dbReference type="NCBI Taxonomy" id="1186058"/>
    <lineage>
        <taxon>Eukaryota</taxon>
        <taxon>Fungi</taxon>
        <taxon>Dikarya</taxon>
        <taxon>Basidiomycota</taxon>
        <taxon>Agaricomycotina</taxon>
        <taxon>Tremellomycetes</taxon>
        <taxon>Trichosporonales</taxon>
        <taxon>Trichosporonaceae</taxon>
        <taxon>Trichosporon</taxon>
    </lineage>
</organism>
<keyword evidence="5 9" id="KW-1133">Transmembrane helix</keyword>
<feature type="compositionally biased region" description="Polar residues" evidence="8">
    <location>
        <begin position="1"/>
        <end position="26"/>
    </location>
</feature>
<comment type="catalytic activity">
    <reaction evidence="7">
        <text>myo-inositol(out) + H(+)(out) = myo-inositol(in) + H(+)(in)</text>
        <dbReference type="Rhea" id="RHEA:60364"/>
        <dbReference type="ChEBI" id="CHEBI:15378"/>
        <dbReference type="ChEBI" id="CHEBI:17268"/>
    </reaction>
</comment>
<dbReference type="KEGG" id="tasa:A1Q1_01795"/>
<feature type="compositionally biased region" description="Basic residues" evidence="8">
    <location>
        <begin position="232"/>
        <end position="242"/>
    </location>
</feature>
<feature type="transmembrane region" description="Helical" evidence="9">
    <location>
        <begin position="646"/>
        <end position="666"/>
    </location>
</feature>
<evidence type="ECO:0000256" key="7">
    <source>
        <dbReference type="ARBA" id="ARBA00049119"/>
    </source>
</evidence>
<feature type="transmembrane region" description="Helical" evidence="9">
    <location>
        <begin position="491"/>
        <end position="508"/>
    </location>
</feature>
<evidence type="ECO:0000313" key="12">
    <source>
        <dbReference type="Proteomes" id="UP000002748"/>
    </source>
</evidence>
<dbReference type="PANTHER" id="PTHR48022:SF23">
    <property type="entry name" value="MAJOR FACILITATOR SUPERFAMILY (MFS) PROFILE DOMAIN-CONTAINING PROTEIN"/>
    <property type="match status" value="1"/>
</dbReference>
<feature type="transmembrane region" description="Helical" evidence="9">
    <location>
        <begin position="394"/>
        <end position="415"/>
    </location>
</feature>
<dbReference type="InterPro" id="IPR036259">
    <property type="entry name" value="MFS_trans_sf"/>
</dbReference>
<keyword evidence="3" id="KW-0813">Transport</keyword>
<dbReference type="InterPro" id="IPR005828">
    <property type="entry name" value="MFS_sugar_transport-like"/>
</dbReference>
<feature type="transmembrane region" description="Helical" evidence="9">
    <location>
        <begin position="577"/>
        <end position="599"/>
    </location>
</feature>
<dbReference type="InterPro" id="IPR003663">
    <property type="entry name" value="Sugar/inositol_transpt"/>
</dbReference>
<dbReference type="VEuPathDB" id="FungiDB:A1Q1_01795"/>
<dbReference type="SUPFAM" id="SSF55418">
    <property type="entry name" value="eIF4e-like"/>
    <property type="match status" value="1"/>
</dbReference>
<dbReference type="Pfam" id="PF00083">
    <property type="entry name" value="Sugar_tr"/>
    <property type="match status" value="1"/>
</dbReference>
<proteinExistence type="inferred from homology"/>
<accession>J5T4N3</accession>
<evidence type="ECO:0000256" key="2">
    <source>
        <dbReference type="ARBA" id="ARBA00010992"/>
    </source>
</evidence>